<dbReference type="CDD" id="cd05466">
    <property type="entry name" value="PBP2_LTTR_substrate"/>
    <property type="match status" value="1"/>
</dbReference>
<dbReference type="SUPFAM" id="SSF53850">
    <property type="entry name" value="Periplasmic binding protein-like II"/>
    <property type="match status" value="1"/>
</dbReference>
<dbReference type="Gene3D" id="3.40.190.10">
    <property type="entry name" value="Periplasmic binding protein-like II"/>
    <property type="match status" value="2"/>
</dbReference>
<name>I0BM10_9BACL</name>
<evidence type="ECO:0000256" key="3">
    <source>
        <dbReference type="ARBA" id="ARBA00023125"/>
    </source>
</evidence>
<dbReference type="SUPFAM" id="SSF46785">
    <property type="entry name" value="Winged helix' DNA-binding domain"/>
    <property type="match status" value="1"/>
</dbReference>
<evidence type="ECO:0000313" key="6">
    <source>
        <dbReference type="EMBL" id="AFH63407.1"/>
    </source>
</evidence>
<evidence type="ECO:0000256" key="2">
    <source>
        <dbReference type="ARBA" id="ARBA00023015"/>
    </source>
</evidence>
<evidence type="ECO:0000259" key="5">
    <source>
        <dbReference type="PROSITE" id="PS50931"/>
    </source>
</evidence>
<dbReference type="KEGG" id="pmw:B2K_22375"/>
<dbReference type="InterPro" id="IPR036390">
    <property type="entry name" value="WH_DNA-bd_sf"/>
</dbReference>
<dbReference type="PANTHER" id="PTHR30419">
    <property type="entry name" value="HTH-TYPE TRANSCRIPTIONAL REGULATOR YBHD"/>
    <property type="match status" value="1"/>
</dbReference>
<accession>I0BM10</accession>
<evidence type="ECO:0000256" key="1">
    <source>
        <dbReference type="ARBA" id="ARBA00009437"/>
    </source>
</evidence>
<dbReference type="AlphaFoldDB" id="I0BM10"/>
<evidence type="ECO:0000313" key="7">
    <source>
        <dbReference type="Proteomes" id="UP000007392"/>
    </source>
</evidence>
<feature type="domain" description="HTH lysR-type" evidence="5">
    <location>
        <begin position="1"/>
        <end position="59"/>
    </location>
</feature>
<proteinExistence type="inferred from homology"/>
<dbReference type="InterPro" id="IPR005119">
    <property type="entry name" value="LysR_subst-bd"/>
</dbReference>
<dbReference type="InterPro" id="IPR036388">
    <property type="entry name" value="WH-like_DNA-bd_sf"/>
</dbReference>
<dbReference type="PANTHER" id="PTHR30419:SF24">
    <property type="entry name" value="HTH-TYPE TRANSCRIPTIONAL REGULATOR CZCR"/>
    <property type="match status" value="1"/>
</dbReference>
<dbReference type="GO" id="GO:0003677">
    <property type="term" value="F:DNA binding"/>
    <property type="evidence" value="ECO:0007669"/>
    <property type="project" value="UniProtKB-KW"/>
</dbReference>
<dbReference type="Gene3D" id="1.10.10.10">
    <property type="entry name" value="Winged helix-like DNA-binding domain superfamily/Winged helix DNA-binding domain"/>
    <property type="match status" value="1"/>
</dbReference>
<dbReference type="PROSITE" id="PS50931">
    <property type="entry name" value="HTH_LYSR"/>
    <property type="match status" value="1"/>
</dbReference>
<dbReference type="EMBL" id="CP003422">
    <property type="protein sequence ID" value="AFH63407.1"/>
    <property type="molecule type" value="Genomic_DNA"/>
</dbReference>
<sequence length="295" mass="32998">MTPSQLSLYVKIAETGSFTRAGQELNMTQPAVSRAISTLESELGVTLLIRDRKQGVLLTDIGQRLLVLFREILNGYHKVEQEVAAEKGGEVGTVRVGSFPIISTNFLPAILREMGEKHPGLKFELYEGSIAEIKLWLSSRRIDVGWIIPPTEEFETLPFLQDRLCLLIRDDHPLANQPLVHITDLSHEPMILCKGGFETPIYELFREHEAALYCRYDVHNIHTALNMIREGLGLAIVSRISLSLSKLPPNVVVRPLEPQPIREIQLAVPSLCESSIAVKLFLQTAKNLYLSGGKE</sequence>
<dbReference type="OrthoDB" id="63123at2"/>
<dbReference type="PRINTS" id="PR00039">
    <property type="entry name" value="HTHLYSR"/>
</dbReference>
<comment type="similarity">
    <text evidence="1">Belongs to the LysR transcriptional regulatory family.</text>
</comment>
<keyword evidence="3" id="KW-0238">DNA-binding</keyword>
<dbReference type="PATRIC" id="fig|997761.3.peg.4410"/>
<dbReference type="Pfam" id="PF03466">
    <property type="entry name" value="LysR_substrate"/>
    <property type="match status" value="1"/>
</dbReference>
<keyword evidence="4" id="KW-0804">Transcription</keyword>
<dbReference type="InterPro" id="IPR050950">
    <property type="entry name" value="HTH-type_LysR_regulators"/>
</dbReference>
<dbReference type="Proteomes" id="UP000007392">
    <property type="component" value="Chromosome"/>
</dbReference>
<organism evidence="6 7">
    <name type="scientific">Paenibacillus mucilaginosus K02</name>
    <dbReference type="NCBI Taxonomy" id="997761"/>
    <lineage>
        <taxon>Bacteria</taxon>
        <taxon>Bacillati</taxon>
        <taxon>Bacillota</taxon>
        <taxon>Bacilli</taxon>
        <taxon>Bacillales</taxon>
        <taxon>Paenibacillaceae</taxon>
        <taxon>Paenibacillus</taxon>
    </lineage>
</organism>
<gene>
    <name evidence="6" type="ORF">B2K_22375</name>
</gene>
<evidence type="ECO:0000256" key="4">
    <source>
        <dbReference type="ARBA" id="ARBA00023163"/>
    </source>
</evidence>
<protein>
    <submittedName>
        <fullName evidence="6">LysR family transcriptional regulator</fullName>
    </submittedName>
</protein>
<reference evidence="6 7" key="1">
    <citation type="submission" date="2013-06" db="EMBL/GenBank/DDBJ databases">
        <title>Complete genome sequence of Paenibacillus mucilaginosus K02.</title>
        <authorList>
            <person name="Xiao B."/>
            <person name="Sun L."/>
            <person name="Xiao L."/>
            <person name="Lian B."/>
        </authorList>
    </citation>
    <scope>NUCLEOTIDE SEQUENCE [LARGE SCALE GENOMIC DNA]</scope>
    <source>
        <strain evidence="6 7">K02</strain>
    </source>
</reference>
<dbReference type="RefSeq" id="WP_014651674.1">
    <property type="nucleotide sequence ID" value="NC_017672.3"/>
</dbReference>
<dbReference type="Pfam" id="PF00126">
    <property type="entry name" value="HTH_1"/>
    <property type="match status" value="1"/>
</dbReference>
<dbReference type="InterPro" id="IPR000847">
    <property type="entry name" value="LysR_HTH_N"/>
</dbReference>
<dbReference type="GO" id="GO:0005829">
    <property type="term" value="C:cytosol"/>
    <property type="evidence" value="ECO:0007669"/>
    <property type="project" value="TreeGrafter"/>
</dbReference>
<dbReference type="HOGENOM" id="CLU_039613_6_2_9"/>
<dbReference type="GO" id="GO:0003700">
    <property type="term" value="F:DNA-binding transcription factor activity"/>
    <property type="evidence" value="ECO:0007669"/>
    <property type="project" value="InterPro"/>
</dbReference>
<dbReference type="FunFam" id="1.10.10.10:FF:000455">
    <property type="entry name" value="LysR family transcriptional regulator"/>
    <property type="match status" value="1"/>
</dbReference>
<keyword evidence="2" id="KW-0805">Transcription regulation</keyword>